<comment type="catalytic activity">
    <reaction evidence="1">
        <text>adenosylcob(III)inamide + ATP = adenosylcob(III)inamide phosphate + ADP + H(+)</text>
        <dbReference type="Rhea" id="RHEA:15769"/>
        <dbReference type="ChEBI" id="CHEBI:2480"/>
        <dbReference type="ChEBI" id="CHEBI:15378"/>
        <dbReference type="ChEBI" id="CHEBI:30616"/>
        <dbReference type="ChEBI" id="CHEBI:58502"/>
        <dbReference type="ChEBI" id="CHEBI:456216"/>
        <dbReference type="EC" id="2.7.1.156"/>
    </reaction>
</comment>
<dbReference type="Gene3D" id="3.40.50.300">
    <property type="entry name" value="P-loop containing nucleotide triphosphate hydrolases"/>
    <property type="match status" value="1"/>
</dbReference>
<proteinExistence type="inferred from homology"/>
<keyword evidence="14" id="KW-0067">ATP-binding</keyword>
<evidence type="ECO:0000256" key="16">
    <source>
        <dbReference type="ARBA" id="ARBA00029570"/>
    </source>
</evidence>
<dbReference type="NCBIfam" id="NF004469">
    <property type="entry name" value="PRK05800.1"/>
    <property type="match status" value="1"/>
</dbReference>
<evidence type="ECO:0000313" key="18">
    <source>
        <dbReference type="EMBL" id="ANP38025.1"/>
    </source>
</evidence>
<dbReference type="PATRIC" id="fig|60890.4.peg.3063"/>
<gene>
    <name evidence="18" type="primary">cobP,cobU</name>
    <name evidence="18" type="ORF">JL2886_03139</name>
</gene>
<dbReference type="InterPro" id="IPR003203">
    <property type="entry name" value="CobU/CobP"/>
</dbReference>
<evidence type="ECO:0000256" key="13">
    <source>
        <dbReference type="ARBA" id="ARBA00022777"/>
    </source>
</evidence>
<dbReference type="EMBL" id="CP015124">
    <property type="protein sequence ID" value="ANP38025.1"/>
    <property type="molecule type" value="Genomic_DNA"/>
</dbReference>
<evidence type="ECO:0000256" key="7">
    <source>
        <dbReference type="ARBA" id="ARBA00007490"/>
    </source>
</evidence>
<dbReference type="SUPFAM" id="SSF52540">
    <property type="entry name" value="P-loop containing nucleoside triphosphate hydrolases"/>
    <property type="match status" value="1"/>
</dbReference>
<dbReference type="Pfam" id="PF02283">
    <property type="entry name" value="CobU"/>
    <property type="match status" value="1"/>
</dbReference>
<evidence type="ECO:0000256" key="9">
    <source>
        <dbReference type="ARBA" id="ARBA00012523"/>
    </source>
</evidence>
<dbReference type="Proteomes" id="UP000092565">
    <property type="component" value="Chromosome"/>
</dbReference>
<dbReference type="EC" id="2.7.1.156" evidence="8"/>
<evidence type="ECO:0000256" key="4">
    <source>
        <dbReference type="ARBA" id="ARBA00003889"/>
    </source>
</evidence>
<keyword evidence="10" id="KW-0169">Cobalamin biosynthesis</keyword>
<evidence type="ECO:0000313" key="19">
    <source>
        <dbReference type="Proteomes" id="UP000092565"/>
    </source>
</evidence>
<dbReference type="GO" id="GO:0005525">
    <property type="term" value="F:GTP binding"/>
    <property type="evidence" value="ECO:0007669"/>
    <property type="project" value="UniProtKB-KW"/>
</dbReference>
<keyword evidence="13 18" id="KW-0418">Kinase</keyword>
<dbReference type="GO" id="GO:0009236">
    <property type="term" value="P:cobalamin biosynthetic process"/>
    <property type="evidence" value="ECO:0007669"/>
    <property type="project" value="UniProtKB-UniPathway"/>
</dbReference>
<comment type="catalytic activity">
    <reaction evidence="2">
        <text>adenosylcob(III)inamide phosphate + GTP + H(+) = adenosylcob(III)inamide-GDP + diphosphate</text>
        <dbReference type="Rhea" id="RHEA:22712"/>
        <dbReference type="ChEBI" id="CHEBI:15378"/>
        <dbReference type="ChEBI" id="CHEBI:33019"/>
        <dbReference type="ChEBI" id="CHEBI:37565"/>
        <dbReference type="ChEBI" id="CHEBI:58502"/>
        <dbReference type="ChEBI" id="CHEBI:60487"/>
        <dbReference type="EC" id="2.7.7.62"/>
    </reaction>
</comment>
<comment type="pathway">
    <text evidence="6">Cofactor biosynthesis; adenosylcobalamin biosynthesis; adenosylcobalamin from cob(II)yrinate a,c-diamide: step 5/7.</text>
</comment>
<dbReference type="InterPro" id="IPR027417">
    <property type="entry name" value="P-loop_NTPase"/>
</dbReference>
<evidence type="ECO:0000256" key="5">
    <source>
        <dbReference type="ARBA" id="ARBA00004692"/>
    </source>
</evidence>
<comment type="catalytic activity">
    <reaction evidence="3">
        <text>adenosylcob(III)inamide + GTP = adenosylcob(III)inamide phosphate + GDP + H(+)</text>
        <dbReference type="Rhea" id="RHEA:15765"/>
        <dbReference type="ChEBI" id="CHEBI:2480"/>
        <dbReference type="ChEBI" id="CHEBI:15378"/>
        <dbReference type="ChEBI" id="CHEBI:37565"/>
        <dbReference type="ChEBI" id="CHEBI:58189"/>
        <dbReference type="ChEBI" id="CHEBI:58502"/>
        <dbReference type="EC" id="2.7.1.156"/>
    </reaction>
</comment>
<organism evidence="18 19">
    <name type="scientific">Phaeobacter gallaeciensis</name>
    <dbReference type="NCBI Taxonomy" id="60890"/>
    <lineage>
        <taxon>Bacteria</taxon>
        <taxon>Pseudomonadati</taxon>
        <taxon>Pseudomonadota</taxon>
        <taxon>Alphaproteobacteria</taxon>
        <taxon>Rhodobacterales</taxon>
        <taxon>Roseobacteraceae</taxon>
        <taxon>Phaeobacter</taxon>
    </lineage>
</organism>
<evidence type="ECO:0000256" key="2">
    <source>
        <dbReference type="ARBA" id="ARBA00000711"/>
    </source>
</evidence>
<keyword evidence="19" id="KW-1185">Reference proteome</keyword>
<evidence type="ECO:0000256" key="15">
    <source>
        <dbReference type="ARBA" id="ARBA00023134"/>
    </source>
</evidence>
<evidence type="ECO:0000256" key="6">
    <source>
        <dbReference type="ARBA" id="ARBA00005159"/>
    </source>
</evidence>
<evidence type="ECO:0000256" key="1">
    <source>
        <dbReference type="ARBA" id="ARBA00000312"/>
    </source>
</evidence>
<sequence>MVVSLLQIPVRICGASSDMAGSGLFQAGSADTQTSATITELRVEDVSAAVTFILGGAASGKSAFAESLCFSSGKPKAYWATSQIFDDEMREKVAKHLAQRGADWTTHEEPFDAAKALGDLVEGQICLIDCATMWLSNHLLADHDLEAETETLLQAIDACRAEIVIVSNETGLGIVPENALARRFREAQGRLNIAIAARARTVVQVTAGLPLVLKGSLP</sequence>
<dbReference type="GO" id="GO:0005524">
    <property type="term" value="F:ATP binding"/>
    <property type="evidence" value="ECO:0007669"/>
    <property type="project" value="UniProtKB-KW"/>
</dbReference>
<keyword evidence="15" id="KW-0342">GTP-binding</keyword>
<evidence type="ECO:0000256" key="8">
    <source>
        <dbReference type="ARBA" id="ARBA00012016"/>
    </source>
</evidence>
<keyword evidence="12" id="KW-0547">Nucleotide-binding</keyword>
<evidence type="ECO:0000256" key="10">
    <source>
        <dbReference type="ARBA" id="ARBA00022573"/>
    </source>
</evidence>
<evidence type="ECO:0000256" key="17">
    <source>
        <dbReference type="ARBA" id="ARBA00030571"/>
    </source>
</evidence>
<comment type="similarity">
    <text evidence="7">Belongs to the CobU/CobP family.</text>
</comment>
<name>A0A1B0ZV25_9RHOB</name>
<dbReference type="GO" id="GO:0043752">
    <property type="term" value="F:adenosylcobinamide kinase activity"/>
    <property type="evidence" value="ECO:0007669"/>
    <property type="project" value="UniProtKB-EC"/>
</dbReference>
<accession>A0A1B0ZV25</accession>
<protein>
    <recommendedName>
        <fullName evidence="16">Adenosylcobinamide kinase</fullName>
        <ecNumber evidence="8">2.7.1.156</ecNumber>
        <ecNumber evidence="9">2.7.7.62</ecNumber>
    </recommendedName>
    <alternativeName>
        <fullName evidence="17">Adenosylcobinamide-phosphate guanylyltransferase</fullName>
    </alternativeName>
</protein>
<dbReference type="CDD" id="cd00544">
    <property type="entry name" value="CobU"/>
    <property type="match status" value="1"/>
</dbReference>
<dbReference type="UniPathway" id="UPA00148">
    <property type="reaction ID" value="UER00236"/>
</dbReference>
<evidence type="ECO:0000256" key="11">
    <source>
        <dbReference type="ARBA" id="ARBA00022679"/>
    </source>
</evidence>
<evidence type="ECO:0000256" key="3">
    <source>
        <dbReference type="ARBA" id="ARBA00001522"/>
    </source>
</evidence>
<dbReference type="AlphaFoldDB" id="A0A1B0ZV25"/>
<evidence type="ECO:0000256" key="12">
    <source>
        <dbReference type="ARBA" id="ARBA00022741"/>
    </source>
</evidence>
<dbReference type="PANTHER" id="PTHR34848">
    <property type="match status" value="1"/>
</dbReference>
<keyword evidence="11" id="KW-0808">Transferase</keyword>
<evidence type="ECO:0000256" key="14">
    <source>
        <dbReference type="ARBA" id="ARBA00022840"/>
    </source>
</evidence>
<comment type="function">
    <text evidence="4">Catalyzes ATP-dependent phosphorylation of adenosylcobinamide and addition of GMP to adenosylcobinamide phosphate.</text>
</comment>
<comment type="pathway">
    <text evidence="5">Cofactor biosynthesis; adenosylcobalamin biosynthesis; adenosylcobalamin from cob(II)yrinate a,c-diamide: step 6/7.</text>
</comment>
<dbReference type="GO" id="GO:0008820">
    <property type="term" value="F:cobinamide phosphate guanylyltransferase activity"/>
    <property type="evidence" value="ECO:0007669"/>
    <property type="project" value="UniProtKB-EC"/>
</dbReference>
<reference evidence="18 19" key="1">
    <citation type="submission" date="2016-04" db="EMBL/GenBank/DDBJ databases">
        <authorList>
            <person name="Evans L.H."/>
            <person name="Alamgir A."/>
            <person name="Owens N."/>
            <person name="Weber N.D."/>
            <person name="Virtaneva K."/>
            <person name="Barbian K."/>
            <person name="Babar A."/>
            <person name="Rosenke K."/>
        </authorList>
    </citation>
    <scope>NUCLEOTIDE SEQUENCE [LARGE SCALE GENOMIC DNA]</scope>
    <source>
        <strain evidence="18 19">JL2886</strain>
    </source>
</reference>
<dbReference type="PANTHER" id="PTHR34848:SF1">
    <property type="entry name" value="BIFUNCTIONAL ADENOSYLCOBALAMIN BIOSYNTHESIS PROTEIN COBU"/>
    <property type="match status" value="1"/>
</dbReference>
<dbReference type="EC" id="2.7.7.62" evidence="9"/>